<comment type="similarity">
    <text evidence="2">Belongs to the membrane fusion protein (MFP) (TC 8.A.1) family.</text>
</comment>
<dbReference type="Gene3D" id="1.10.287.470">
    <property type="entry name" value="Helix hairpin bin"/>
    <property type="match status" value="1"/>
</dbReference>
<keyword evidence="10" id="KW-1185">Reference proteome</keyword>
<dbReference type="InterPro" id="IPR058625">
    <property type="entry name" value="MdtA-like_BSH"/>
</dbReference>
<evidence type="ECO:0000256" key="3">
    <source>
        <dbReference type="SAM" id="Coils"/>
    </source>
</evidence>
<reference evidence="10" key="1">
    <citation type="journal article" date="2019" name="Int. J. Syst. Evol. Microbiol.">
        <title>The Global Catalogue of Microorganisms (GCM) 10K type strain sequencing project: providing services to taxonomists for standard genome sequencing and annotation.</title>
        <authorList>
            <consortium name="The Broad Institute Genomics Platform"/>
            <consortium name="The Broad Institute Genome Sequencing Center for Infectious Disease"/>
            <person name="Wu L."/>
            <person name="Ma J."/>
        </authorList>
    </citation>
    <scope>NUCLEOTIDE SEQUENCE [LARGE SCALE GENOMIC DNA]</scope>
    <source>
        <strain evidence="10">JCM 31920</strain>
    </source>
</reference>
<dbReference type="InterPro" id="IPR058626">
    <property type="entry name" value="MdtA-like_b-barrel"/>
</dbReference>
<evidence type="ECO:0000259" key="5">
    <source>
        <dbReference type="Pfam" id="PF25876"/>
    </source>
</evidence>
<evidence type="ECO:0000259" key="7">
    <source>
        <dbReference type="Pfam" id="PF25944"/>
    </source>
</evidence>
<feature type="signal peptide" evidence="4">
    <location>
        <begin position="1"/>
        <end position="20"/>
    </location>
</feature>
<dbReference type="Gene3D" id="2.40.420.20">
    <property type="match status" value="1"/>
</dbReference>
<dbReference type="InterPro" id="IPR058627">
    <property type="entry name" value="MdtA-like_C"/>
</dbReference>
<dbReference type="EMBL" id="BAABEY010000018">
    <property type="protein sequence ID" value="GAA4438372.1"/>
    <property type="molecule type" value="Genomic_DNA"/>
</dbReference>
<dbReference type="PANTHER" id="PTHR30158">
    <property type="entry name" value="ACRA/E-RELATED COMPONENT OF DRUG EFFLUX TRANSPORTER"/>
    <property type="match status" value="1"/>
</dbReference>
<feature type="chain" id="PRO_5045274773" evidence="4">
    <location>
        <begin position="21"/>
        <end position="364"/>
    </location>
</feature>
<evidence type="ECO:0000313" key="10">
    <source>
        <dbReference type="Proteomes" id="UP001501508"/>
    </source>
</evidence>
<evidence type="ECO:0000259" key="8">
    <source>
        <dbReference type="Pfam" id="PF25967"/>
    </source>
</evidence>
<comment type="subcellular location">
    <subcellularLocation>
        <location evidence="1">Cell envelope</location>
    </subcellularLocation>
</comment>
<feature type="domain" description="Multidrug resistance protein MdtA-like alpha-helical hairpin" evidence="5">
    <location>
        <begin position="97"/>
        <end position="166"/>
    </location>
</feature>
<evidence type="ECO:0000313" key="9">
    <source>
        <dbReference type="EMBL" id="GAA4438372.1"/>
    </source>
</evidence>
<dbReference type="InterPro" id="IPR006143">
    <property type="entry name" value="RND_pump_MFP"/>
</dbReference>
<dbReference type="PANTHER" id="PTHR30158:SF23">
    <property type="entry name" value="MULTIDRUG RESISTANCE PROTEIN MEXA"/>
    <property type="match status" value="1"/>
</dbReference>
<feature type="domain" description="Multidrug resistance protein MdtA-like beta-barrel" evidence="7">
    <location>
        <begin position="202"/>
        <end position="282"/>
    </location>
</feature>
<dbReference type="SUPFAM" id="SSF111369">
    <property type="entry name" value="HlyD-like secretion proteins"/>
    <property type="match status" value="1"/>
</dbReference>
<organism evidence="9 10">
    <name type="scientific">Ravibacter arvi</name>
    <dbReference type="NCBI Taxonomy" id="2051041"/>
    <lineage>
        <taxon>Bacteria</taxon>
        <taxon>Pseudomonadati</taxon>
        <taxon>Bacteroidota</taxon>
        <taxon>Cytophagia</taxon>
        <taxon>Cytophagales</taxon>
        <taxon>Spirosomataceae</taxon>
        <taxon>Ravibacter</taxon>
    </lineage>
</organism>
<dbReference type="InterPro" id="IPR058624">
    <property type="entry name" value="MdtA-like_HH"/>
</dbReference>
<evidence type="ECO:0000256" key="4">
    <source>
        <dbReference type="SAM" id="SignalP"/>
    </source>
</evidence>
<dbReference type="Pfam" id="PF25876">
    <property type="entry name" value="HH_MFP_RND"/>
    <property type="match status" value="1"/>
</dbReference>
<proteinExistence type="inferred from homology"/>
<dbReference type="Gene3D" id="2.40.30.170">
    <property type="match status" value="1"/>
</dbReference>
<dbReference type="RefSeq" id="WP_345028315.1">
    <property type="nucleotide sequence ID" value="NZ_BAABEY010000018.1"/>
</dbReference>
<feature type="coiled-coil region" evidence="3">
    <location>
        <begin position="90"/>
        <end position="155"/>
    </location>
</feature>
<accession>A0ABP8LZ56</accession>
<keyword evidence="3" id="KW-0175">Coiled coil</keyword>
<dbReference type="NCBIfam" id="TIGR01730">
    <property type="entry name" value="RND_mfp"/>
    <property type="match status" value="1"/>
</dbReference>
<comment type="caution">
    <text evidence="9">The sequence shown here is derived from an EMBL/GenBank/DDBJ whole genome shotgun (WGS) entry which is preliminary data.</text>
</comment>
<dbReference type="Pfam" id="PF25967">
    <property type="entry name" value="RND-MFP_C"/>
    <property type="match status" value="1"/>
</dbReference>
<dbReference type="Pfam" id="PF25917">
    <property type="entry name" value="BSH_RND"/>
    <property type="match status" value="1"/>
</dbReference>
<protein>
    <submittedName>
        <fullName evidence="9">Efflux RND transporter periplasmic adaptor subunit</fullName>
    </submittedName>
</protein>
<evidence type="ECO:0000256" key="1">
    <source>
        <dbReference type="ARBA" id="ARBA00004196"/>
    </source>
</evidence>
<name>A0ABP8LZ56_9BACT</name>
<evidence type="ECO:0000259" key="6">
    <source>
        <dbReference type="Pfam" id="PF25917"/>
    </source>
</evidence>
<dbReference type="Gene3D" id="2.40.50.100">
    <property type="match status" value="1"/>
</dbReference>
<feature type="domain" description="Multidrug resistance protein MdtA-like barrel-sandwich hybrid" evidence="6">
    <location>
        <begin position="56"/>
        <end position="194"/>
    </location>
</feature>
<dbReference type="Pfam" id="PF25944">
    <property type="entry name" value="Beta-barrel_RND"/>
    <property type="match status" value="1"/>
</dbReference>
<sequence length="364" mass="40289">MKSIFLGLLCLLIWGCNSTASNETKTPEVGEFPTIVLGPKQISLHREYVGDIQAVRNVQIYARVKGYMEHIYVDEGQDVKRGQLLFRINREEYQTELATAKANLQSVIAEAKAMELEVNRVKDLVSKNVVSRSELDVAQAKYDALAAKIEAARSAESSAAINLAYTDIKAPFDGVIDRIPYKMGSLINEGTLLTTVSDTKAVNVYFNVSEKEYLEYVKSNNAASNHSEVDLYLADGSKFANKGKIETLEGEFDESTGSIAFRARFSNHDKLLKHGSSGTIRLTNHIDGSLLVPQKAVFEIQDKSYVFIVNDSNQVKTRAFIPKTRTGHFYVVESGLEAGEKIVYEGTQSLKDGQSITPKLVQGE</sequence>
<feature type="domain" description="Multidrug resistance protein MdtA-like C-terminal permuted SH3" evidence="8">
    <location>
        <begin position="290"/>
        <end position="348"/>
    </location>
</feature>
<keyword evidence="4" id="KW-0732">Signal</keyword>
<dbReference type="Proteomes" id="UP001501508">
    <property type="component" value="Unassembled WGS sequence"/>
</dbReference>
<gene>
    <name evidence="9" type="ORF">GCM10023091_18930</name>
</gene>
<evidence type="ECO:0000256" key="2">
    <source>
        <dbReference type="ARBA" id="ARBA00009477"/>
    </source>
</evidence>